<organism evidence="2 3">
    <name type="scientific">Xenopus laevis</name>
    <name type="common">African clawed frog</name>
    <dbReference type="NCBI Taxonomy" id="8355"/>
    <lineage>
        <taxon>Eukaryota</taxon>
        <taxon>Metazoa</taxon>
        <taxon>Chordata</taxon>
        <taxon>Craniata</taxon>
        <taxon>Vertebrata</taxon>
        <taxon>Euteleostomi</taxon>
        <taxon>Amphibia</taxon>
        <taxon>Batrachia</taxon>
        <taxon>Anura</taxon>
        <taxon>Pipoidea</taxon>
        <taxon>Pipidae</taxon>
        <taxon>Xenopodinae</taxon>
        <taxon>Xenopus</taxon>
        <taxon>Xenopus</taxon>
    </lineage>
</organism>
<proteinExistence type="predicted"/>
<reference evidence="3" key="1">
    <citation type="journal article" date="2016" name="Nature">
        <title>Genome evolution in the allotetraploid frog Xenopus laevis.</title>
        <authorList>
            <person name="Session A.M."/>
            <person name="Uno Y."/>
            <person name="Kwon T."/>
            <person name="Chapman J.A."/>
            <person name="Toyoda A."/>
            <person name="Takahashi S."/>
            <person name="Fukui A."/>
            <person name="Hikosaka A."/>
            <person name="Suzuki A."/>
            <person name="Kondo M."/>
            <person name="van Heeringen S.J."/>
            <person name="Quigley I."/>
            <person name="Heinz S."/>
            <person name="Ogino H."/>
            <person name="Ochi H."/>
            <person name="Hellsten U."/>
            <person name="Lyons J.B."/>
            <person name="Simakov O."/>
            <person name="Putnam N."/>
            <person name="Stites J."/>
            <person name="Kuroki Y."/>
            <person name="Tanaka T."/>
            <person name="Michiue T."/>
            <person name="Watanabe M."/>
            <person name="Bogdanovic O."/>
            <person name="Lister R."/>
            <person name="Georgiou G."/>
            <person name="Paranjpe S.S."/>
            <person name="van Kruijsbergen I."/>
            <person name="Shu S."/>
            <person name="Carlson J."/>
            <person name="Kinoshita T."/>
            <person name="Ohta Y."/>
            <person name="Mawaribuchi S."/>
            <person name="Jenkins J."/>
            <person name="Grimwood J."/>
            <person name="Schmutz J."/>
            <person name="Mitros T."/>
            <person name="Mozaffari S.V."/>
            <person name="Suzuki Y."/>
            <person name="Haramoto Y."/>
            <person name="Yamamoto T.S."/>
            <person name="Takagi C."/>
            <person name="Heald R."/>
            <person name="Miller K."/>
            <person name="Haudenschild C."/>
            <person name="Kitzman J."/>
            <person name="Nakayama T."/>
            <person name="Izutsu Y."/>
            <person name="Robert J."/>
            <person name="Fortriede J."/>
            <person name="Burns K."/>
            <person name="Lotay V."/>
            <person name="Karimi K."/>
            <person name="Yasuoka Y."/>
            <person name="Dichmann D.S."/>
            <person name="Flajnik M.F."/>
            <person name="Houston D.W."/>
            <person name="Shendure J."/>
            <person name="DuPasquier L."/>
            <person name="Vize P.D."/>
            <person name="Zorn A.M."/>
            <person name="Ito M."/>
            <person name="Marcotte E.M."/>
            <person name="Wallingford J.B."/>
            <person name="Ito Y."/>
            <person name="Asashima M."/>
            <person name="Ueno N."/>
            <person name="Matsuda Y."/>
            <person name="Veenstra G.J."/>
            <person name="Fujiyama A."/>
            <person name="Harland R.M."/>
            <person name="Taira M."/>
            <person name="Rokhsar D.S."/>
        </authorList>
    </citation>
    <scope>NUCLEOTIDE SEQUENCE [LARGE SCALE GENOMIC DNA]</scope>
    <source>
        <strain evidence="3">J</strain>
    </source>
</reference>
<dbReference type="Proteomes" id="UP000694892">
    <property type="component" value="Chromosome 1L"/>
</dbReference>
<evidence type="ECO:0000313" key="2">
    <source>
        <dbReference type="EMBL" id="OCU02452.1"/>
    </source>
</evidence>
<gene>
    <name evidence="2" type="ORF">XELAEV_18008216mg</name>
</gene>
<evidence type="ECO:0000256" key="1">
    <source>
        <dbReference type="SAM" id="MobiDB-lite"/>
    </source>
</evidence>
<evidence type="ECO:0000313" key="3">
    <source>
        <dbReference type="Proteomes" id="UP000694892"/>
    </source>
</evidence>
<dbReference type="EMBL" id="CM004466">
    <property type="protein sequence ID" value="OCU02452.1"/>
    <property type="molecule type" value="Genomic_DNA"/>
</dbReference>
<feature type="region of interest" description="Disordered" evidence="1">
    <location>
        <begin position="26"/>
        <end position="50"/>
    </location>
</feature>
<name>A0A974I630_XENLA</name>
<protein>
    <submittedName>
        <fullName evidence="2">Uncharacterized protein</fullName>
    </submittedName>
</protein>
<feature type="compositionally biased region" description="Basic and acidic residues" evidence="1">
    <location>
        <begin position="31"/>
        <end position="41"/>
    </location>
</feature>
<dbReference type="AlphaFoldDB" id="A0A974I630"/>
<accession>A0A974I630</accession>
<sequence length="95" mass="10565">MTEIIGTSPIQATRLEQGHILAAHEGVSNELKGEKSDKKQAEGQTPKNKGRQRSVLLNQLYLVEVEAFASVTLRRGICGVTMVLMPASYTWRFSY</sequence>